<dbReference type="SUPFAM" id="SSF46785">
    <property type="entry name" value="Winged helix' DNA-binding domain"/>
    <property type="match status" value="1"/>
</dbReference>
<organism evidence="2">
    <name type="scientific">Phytobacter massiliensis</name>
    <dbReference type="NCBI Taxonomy" id="1485952"/>
    <lineage>
        <taxon>Bacteria</taxon>
        <taxon>Pseudomonadati</taxon>
        <taxon>Pseudomonadota</taxon>
        <taxon>Gammaproteobacteria</taxon>
        <taxon>Enterobacterales</taxon>
        <taxon>Enterobacteriaceae</taxon>
        <taxon>Phytobacter</taxon>
    </lineage>
</organism>
<dbReference type="InterPro" id="IPR043129">
    <property type="entry name" value="ATPase_NBD"/>
</dbReference>
<dbReference type="PANTHER" id="PTHR18964">
    <property type="entry name" value="ROK (REPRESSOR, ORF, KINASE) FAMILY"/>
    <property type="match status" value="1"/>
</dbReference>
<gene>
    <name evidence="2" type="primary">nagC_2</name>
    <name evidence="2" type="ORF">EMLFYP7_01542</name>
</gene>
<comment type="similarity">
    <text evidence="1">Belongs to the ROK (NagC/XylR) family.</text>
</comment>
<dbReference type="Gene3D" id="1.10.10.10">
    <property type="entry name" value="Winged helix-like DNA-binding domain superfamily/Winged helix DNA-binding domain"/>
    <property type="match status" value="1"/>
</dbReference>
<dbReference type="Gene3D" id="3.30.420.40">
    <property type="match status" value="2"/>
</dbReference>
<dbReference type="InterPro" id="IPR036388">
    <property type="entry name" value="WH-like_DNA-bd_sf"/>
</dbReference>
<dbReference type="RefSeq" id="WP_156565676.1">
    <property type="nucleotide sequence ID" value="NZ_CACRTZ010000006.1"/>
</dbReference>
<reference evidence="2" key="1">
    <citation type="submission" date="2019-11" db="EMBL/GenBank/DDBJ databases">
        <authorList>
            <person name="Feng L."/>
        </authorList>
    </citation>
    <scope>NUCLEOTIDE SEQUENCE</scope>
    <source>
        <strain evidence="2">EMassiliensisLFYP7</strain>
    </source>
</reference>
<evidence type="ECO:0000256" key="1">
    <source>
        <dbReference type="ARBA" id="ARBA00006479"/>
    </source>
</evidence>
<evidence type="ECO:0000313" key="2">
    <source>
        <dbReference type="EMBL" id="VYU15477.1"/>
    </source>
</evidence>
<dbReference type="AlphaFoldDB" id="A0A6N3CNT2"/>
<dbReference type="Pfam" id="PF00480">
    <property type="entry name" value="ROK"/>
    <property type="match status" value="1"/>
</dbReference>
<dbReference type="InterPro" id="IPR000600">
    <property type="entry name" value="ROK"/>
</dbReference>
<dbReference type="EMBL" id="CACRTZ010000006">
    <property type="protein sequence ID" value="VYU15477.1"/>
    <property type="molecule type" value="Genomic_DNA"/>
</dbReference>
<dbReference type="SUPFAM" id="SSF53067">
    <property type="entry name" value="Actin-like ATPase domain"/>
    <property type="match status" value="1"/>
</dbReference>
<dbReference type="InterPro" id="IPR036390">
    <property type="entry name" value="WH_DNA-bd_sf"/>
</dbReference>
<dbReference type="PANTHER" id="PTHR18964:SF149">
    <property type="entry name" value="BIFUNCTIONAL UDP-N-ACETYLGLUCOSAMINE 2-EPIMERASE_N-ACETYLMANNOSAMINE KINASE"/>
    <property type="match status" value="1"/>
</dbReference>
<proteinExistence type="inferred from homology"/>
<protein>
    <submittedName>
        <fullName evidence="2">N-acetylglucosamine repressor</fullName>
    </submittedName>
</protein>
<dbReference type="Pfam" id="PF13412">
    <property type="entry name" value="HTH_24"/>
    <property type="match status" value="1"/>
</dbReference>
<name>A0A6N3CNT2_9ENTR</name>
<sequence>MTPVVPNNLRQINATLVLNVIRKHGPLSRAQIAKISGITKATVSEIITDLLREKIIFEGGVSEQPGQGRKGILINFDPHARLGIGVDLGGTKITLSLFNLDARILYEKREATFKTANRDEFLDQLTNSIASFIVSTGEALSKIGVIGLATPGIVDINNGIVLEGSPNLPQWSDLPLAHELKKRLNIPVVLENDIRAALVGEMWCGKCRNSASAALIGIGTGLGSALLMDGKIIRGVNNAAGEIGYMIFNRDQLYKNWRDKGCFESYCSGSGISEKVKELTGNALPLEKIMINARNGDPLFCALLDEMADYLAMGIINLVAMANLQTVILTGGVTHAADYFLPRVQEILDRQLFNNTHVTVELSELREKAPLYGIAILALSALYPAIQFMPEKQIN</sequence>
<accession>A0A6N3CNT2</accession>